<dbReference type="Gene3D" id="3.40.50.300">
    <property type="entry name" value="P-loop containing nucleotide triphosphate hydrolases"/>
    <property type="match status" value="1"/>
</dbReference>
<sequence length="295" mass="32857">MPSVAQAAAPFILKYYDKQVLYHSTTAEGQFPLVVYVSGPQGSGKTYSSRAIRKSLLSSRPNLRIVVVSIDDFYLTHKDQLLLSERFAGNALLQGRGLPGTHDLALIDEFLHKLRSPGTVGIPAYDKSRFGGEGDRVSPSEEFEPPIDILVVEGWFLGFQGLSEDTICSMRQEKNSKRGQLLREHSLENLLQINSYLSRYSQLLWGNASFPSLGIVIAADTENIYTWRQEQETELIAKSGQGMNSAQVKAFVSRYMPCYEIYYPPLKATGKLGNCATLVVDIDHERNVTGSKVQE</sequence>
<proteinExistence type="predicted"/>
<dbReference type="GO" id="GO:0005524">
    <property type="term" value="F:ATP binding"/>
    <property type="evidence" value="ECO:0007669"/>
    <property type="project" value="EnsemblFungi"/>
</dbReference>
<reference evidence="1 2" key="1">
    <citation type="submission" date="2016-03" db="EMBL/GenBank/DDBJ databases">
        <authorList>
            <person name="Devillers H."/>
        </authorList>
    </citation>
    <scope>NUCLEOTIDE SEQUENCE [LARGE SCALE GENOMIC DNA]</scope>
    <source>
        <strain evidence="1">CBS 10888</strain>
    </source>
</reference>
<organism evidence="1 2">
    <name type="scientific">Lachancea dasiensis</name>
    <dbReference type="NCBI Taxonomy" id="1072105"/>
    <lineage>
        <taxon>Eukaryota</taxon>
        <taxon>Fungi</taxon>
        <taxon>Dikarya</taxon>
        <taxon>Ascomycota</taxon>
        <taxon>Saccharomycotina</taxon>
        <taxon>Saccharomycetes</taxon>
        <taxon>Saccharomycetales</taxon>
        <taxon>Saccharomycetaceae</taxon>
        <taxon>Lachancea</taxon>
    </lineage>
</organism>
<dbReference type="AlphaFoldDB" id="A0A1G4JL99"/>
<accession>A0A1G4JL99</accession>
<keyword evidence="2" id="KW-1185">Reference proteome</keyword>
<evidence type="ECO:0000313" key="1">
    <source>
        <dbReference type="EMBL" id="SCU91389.1"/>
    </source>
</evidence>
<dbReference type="EMBL" id="LT598458">
    <property type="protein sequence ID" value="SCU91389.1"/>
    <property type="molecule type" value="Genomic_DNA"/>
</dbReference>
<dbReference type="PANTHER" id="PTHR10285">
    <property type="entry name" value="URIDINE KINASE"/>
    <property type="match status" value="1"/>
</dbReference>
<name>A0A1G4JL99_9SACH</name>
<gene>
    <name evidence="1" type="ORF">LADA_0F09670G</name>
</gene>
<dbReference type="SUPFAM" id="SSF52540">
    <property type="entry name" value="P-loop containing nucleoside triphosphate hydrolases"/>
    <property type="match status" value="1"/>
</dbReference>
<evidence type="ECO:0000313" key="2">
    <source>
        <dbReference type="Proteomes" id="UP000190274"/>
    </source>
</evidence>
<protein>
    <submittedName>
        <fullName evidence="1">LADA_0F09670g1_1</fullName>
    </submittedName>
</protein>
<dbReference type="InterPro" id="IPR027417">
    <property type="entry name" value="P-loop_NTPase"/>
</dbReference>
<dbReference type="OrthoDB" id="347435at2759"/>
<dbReference type="STRING" id="1266660.A0A1G4JL99"/>
<dbReference type="Proteomes" id="UP000190274">
    <property type="component" value="Chromosome F"/>
</dbReference>